<dbReference type="InterPro" id="IPR006195">
    <property type="entry name" value="aa-tRNA-synth_II"/>
</dbReference>
<dbReference type="PANTHER" id="PTHR11451:SF56">
    <property type="entry name" value="THREONINE--TRNA LIGASE 1"/>
    <property type="match status" value="1"/>
</dbReference>
<keyword evidence="10 13" id="KW-0648">Protein biosynthesis</keyword>
<keyword evidence="5 13" id="KW-0479">Metal-binding</keyword>
<organism evidence="15 16">
    <name type="scientific">Candidatus Portnoybacteria bacterium CG10_big_fil_rev_8_21_14_0_10_36_7</name>
    <dbReference type="NCBI Taxonomy" id="1974812"/>
    <lineage>
        <taxon>Bacteria</taxon>
        <taxon>Candidatus Portnoyibacteriota</taxon>
    </lineage>
</organism>
<evidence type="ECO:0000256" key="6">
    <source>
        <dbReference type="ARBA" id="ARBA00022741"/>
    </source>
</evidence>
<evidence type="ECO:0000256" key="9">
    <source>
        <dbReference type="ARBA" id="ARBA00022884"/>
    </source>
</evidence>
<evidence type="ECO:0000256" key="13">
    <source>
        <dbReference type="HAMAP-Rule" id="MF_00184"/>
    </source>
</evidence>
<dbReference type="Gene3D" id="3.40.50.800">
    <property type="entry name" value="Anticodon-binding domain"/>
    <property type="match status" value="1"/>
</dbReference>
<dbReference type="GO" id="GO:0046872">
    <property type="term" value="F:metal ion binding"/>
    <property type="evidence" value="ECO:0007669"/>
    <property type="project" value="UniProtKB-KW"/>
</dbReference>
<dbReference type="Gene3D" id="3.30.54.20">
    <property type="match status" value="1"/>
</dbReference>
<evidence type="ECO:0000256" key="10">
    <source>
        <dbReference type="ARBA" id="ARBA00022917"/>
    </source>
</evidence>
<dbReference type="AlphaFoldDB" id="A0A2M8KEU3"/>
<keyword evidence="9 13" id="KW-0694">RNA-binding</keyword>
<dbReference type="Gene3D" id="3.30.980.10">
    <property type="entry name" value="Threonyl-trna Synthetase, Chain A, domain 2"/>
    <property type="match status" value="1"/>
</dbReference>
<dbReference type="FunFam" id="3.30.980.10:FF:000005">
    <property type="entry name" value="Threonyl-tRNA synthetase, mitochondrial"/>
    <property type="match status" value="1"/>
</dbReference>
<dbReference type="NCBIfam" id="TIGR00418">
    <property type="entry name" value="thrS"/>
    <property type="match status" value="1"/>
</dbReference>
<dbReference type="CDD" id="cd00860">
    <property type="entry name" value="ThrRS_anticodon"/>
    <property type="match status" value="1"/>
</dbReference>
<comment type="caution">
    <text evidence="15">The sequence shown here is derived from an EMBL/GenBank/DDBJ whole genome shotgun (WGS) entry which is preliminary data.</text>
</comment>
<comment type="subunit">
    <text evidence="13">Homodimer.</text>
</comment>
<keyword evidence="3 13" id="KW-0820">tRNA-binding</keyword>
<keyword evidence="7 13" id="KW-0862">Zinc</keyword>
<accession>A0A2M8KEU3</accession>
<feature type="binding site" evidence="13">
    <location>
        <position position="332"/>
    </location>
    <ligand>
        <name>Zn(2+)</name>
        <dbReference type="ChEBI" id="CHEBI:29105"/>
        <note>catalytic</note>
    </ligand>
</feature>
<dbReference type="InterPro" id="IPR002314">
    <property type="entry name" value="aa-tRNA-synt_IIb"/>
</dbReference>
<dbReference type="SUPFAM" id="SSF55186">
    <property type="entry name" value="ThrRS/AlaRS common domain"/>
    <property type="match status" value="1"/>
</dbReference>
<comment type="catalytic activity">
    <reaction evidence="12 13">
        <text>tRNA(Thr) + L-threonine + ATP = L-threonyl-tRNA(Thr) + AMP + diphosphate + H(+)</text>
        <dbReference type="Rhea" id="RHEA:24624"/>
        <dbReference type="Rhea" id="RHEA-COMP:9670"/>
        <dbReference type="Rhea" id="RHEA-COMP:9704"/>
        <dbReference type="ChEBI" id="CHEBI:15378"/>
        <dbReference type="ChEBI" id="CHEBI:30616"/>
        <dbReference type="ChEBI" id="CHEBI:33019"/>
        <dbReference type="ChEBI" id="CHEBI:57926"/>
        <dbReference type="ChEBI" id="CHEBI:78442"/>
        <dbReference type="ChEBI" id="CHEBI:78534"/>
        <dbReference type="ChEBI" id="CHEBI:456215"/>
        <dbReference type="EC" id="6.1.1.3"/>
    </reaction>
</comment>
<dbReference type="InterPro" id="IPR018163">
    <property type="entry name" value="Thr/Ala-tRNA-synth_IIc_edit"/>
</dbReference>
<feature type="domain" description="Aminoacyl-transfer RNA synthetases class-II family profile" evidence="14">
    <location>
        <begin position="188"/>
        <end position="487"/>
    </location>
</feature>
<name>A0A2M8KEU3_9BACT</name>
<feature type="binding site" evidence="13">
    <location>
        <position position="281"/>
    </location>
    <ligand>
        <name>Zn(2+)</name>
        <dbReference type="ChEBI" id="CHEBI:29105"/>
        <note>catalytic</note>
    </ligand>
</feature>
<dbReference type="FunFam" id="3.40.50.800:FF:000001">
    <property type="entry name" value="Threonine--tRNA ligase"/>
    <property type="match status" value="1"/>
</dbReference>
<dbReference type="Gene3D" id="3.30.930.10">
    <property type="entry name" value="Bira Bifunctional Protein, Domain 2"/>
    <property type="match status" value="1"/>
</dbReference>
<comment type="caution">
    <text evidence="13">Lacks conserved residue(s) required for the propagation of feature annotation.</text>
</comment>
<comment type="similarity">
    <text evidence="1 13">Belongs to the class-II aminoacyl-tRNA synthetase family.</text>
</comment>
<proteinExistence type="inferred from homology"/>
<dbReference type="InterPro" id="IPR012947">
    <property type="entry name" value="tRNA_SAD"/>
</dbReference>
<feature type="binding site" evidence="13">
    <location>
        <position position="464"/>
    </location>
    <ligand>
        <name>Zn(2+)</name>
        <dbReference type="ChEBI" id="CHEBI:29105"/>
        <note>catalytic</note>
    </ligand>
</feature>
<dbReference type="InterPro" id="IPR004154">
    <property type="entry name" value="Anticodon-bd"/>
</dbReference>
<comment type="cofactor">
    <cofactor evidence="13">
        <name>Zn(2+)</name>
        <dbReference type="ChEBI" id="CHEBI:29105"/>
    </cofactor>
    <text evidence="13">Binds 1 zinc ion per subunit.</text>
</comment>
<dbReference type="Pfam" id="PF03129">
    <property type="entry name" value="HGTP_anticodon"/>
    <property type="match status" value="1"/>
</dbReference>
<evidence type="ECO:0000256" key="11">
    <source>
        <dbReference type="ARBA" id="ARBA00023146"/>
    </source>
</evidence>
<keyword evidence="8 13" id="KW-0067">ATP-binding</keyword>
<dbReference type="FunFam" id="3.30.930.10:FF:000002">
    <property type="entry name" value="Threonine--tRNA ligase"/>
    <property type="match status" value="1"/>
</dbReference>
<keyword evidence="2 13" id="KW-0963">Cytoplasm</keyword>
<dbReference type="EMBL" id="PFDW01000015">
    <property type="protein sequence ID" value="PJE58441.1"/>
    <property type="molecule type" value="Genomic_DNA"/>
</dbReference>
<dbReference type="GO" id="GO:0005737">
    <property type="term" value="C:cytoplasm"/>
    <property type="evidence" value="ECO:0007669"/>
    <property type="project" value="UniProtKB-SubCell"/>
</dbReference>
<dbReference type="Pfam" id="PF07973">
    <property type="entry name" value="tRNA_SAD"/>
    <property type="match status" value="1"/>
</dbReference>
<dbReference type="InterPro" id="IPR045864">
    <property type="entry name" value="aa-tRNA-synth_II/BPL/LPL"/>
</dbReference>
<dbReference type="InterPro" id="IPR002320">
    <property type="entry name" value="Thr-tRNA-ligase_IIa"/>
</dbReference>
<dbReference type="CDD" id="cd00771">
    <property type="entry name" value="ThrRS_core"/>
    <property type="match status" value="1"/>
</dbReference>
<dbReference type="SUPFAM" id="SSF55681">
    <property type="entry name" value="Class II aaRS and biotin synthetases"/>
    <property type="match status" value="1"/>
</dbReference>
<dbReference type="InterPro" id="IPR047246">
    <property type="entry name" value="ThrRS_anticodon"/>
</dbReference>
<dbReference type="GO" id="GO:0000049">
    <property type="term" value="F:tRNA binding"/>
    <property type="evidence" value="ECO:0007669"/>
    <property type="project" value="UniProtKB-KW"/>
</dbReference>
<dbReference type="HAMAP" id="MF_00184">
    <property type="entry name" value="Thr_tRNA_synth"/>
    <property type="match status" value="1"/>
</dbReference>
<dbReference type="SUPFAM" id="SSF52954">
    <property type="entry name" value="Class II aaRS ABD-related"/>
    <property type="match status" value="1"/>
</dbReference>
<evidence type="ECO:0000256" key="5">
    <source>
        <dbReference type="ARBA" id="ARBA00022723"/>
    </source>
</evidence>
<dbReference type="PRINTS" id="PR01047">
    <property type="entry name" value="TRNASYNTHTHR"/>
</dbReference>
<keyword evidence="6 13" id="KW-0547">Nucleotide-binding</keyword>
<dbReference type="InterPro" id="IPR033728">
    <property type="entry name" value="ThrRS_core"/>
</dbReference>
<dbReference type="Proteomes" id="UP000231450">
    <property type="component" value="Unassembled WGS sequence"/>
</dbReference>
<reference evidence="16" key="1">
    <citation type="submission" date="2017-09" db="EMBL/GenBank/DDBJ databases">
        <title>Depth-based differentiation of microbial function through sediment-hosted aquifers and enrichment of novel symbionts in the deep terrestrial subsurface.</title>
        <authorList>
            <person name="Probst A.J."/>
            <person name="Ladd B."/>
            <person name="Jarett J.K."/>
            <person name="Geller-Mcgrath D.E."/>
            <person name="Sieber C.M.K."/>
            <person name="Emerson J.B."/>
            <person name="Anantharaman K."/>
            <person name="Thomas B.C."/>
            <person name="Malmstrom R."/>
            <person name="Stieglmeier M."/>
            <person name="Klingl A."/>
            <person name="Woyke T."/>
            <person name="Ryan C.M."/>
            <person name="Banfield J.F."/>
        </authorList>
    </citation>
    <scope>NUCLEOTIDE SEQUENCE [LARGE SCALE GENOMIC DNA]</scope>
</reference>
<evidence type="ECO:0000256" key="4">
    <source>
        <dbReference type="ARBA" id="ARBA00022598"/>
    </source>
</evidence>
<keyword evidence="11 13" id="KW-0030">Aminoacyl-tRNA synthetase</keyword>
<dbReference type="GO" id="GO:0005524">
    <property type="term" value="F:ATP binding"/>
    <property type="evidence" value="ECO:0007669"/>
    <property type="project" value="UniProtKB-UniRule"/>
</dbReference>
<dbReference type="InterPro" id="IPR036621">
    <property type="entry name" value="Anticodon-bd_dom_sf"/>
</dbReference>
<dbReference type="GO" id="GO:0006435">
    <property type="term" value="P:threonyl-tRNA aminoacylation"/>
    <property type="evidence" value="ECO:0007669"/>
    <property type="project" value="UniProtKB-UniRule"/>
</dbReference>
<dbReference type="PANTHER" id="PTHR11451">
    <property type="entry name" value="THREONINE-TRNA LIGASE"/>
    <property type="match status" value="1"/>
</dbReference>
<evidence type="ECO:0000256" key="2">
    <source>
        <dbReference type="ARBA" id="ARBA00022490"/>
    </source>
</evidence>
<evidence type="ECO:0000256" key="7">
    <source>
        <dbReference type="ARBA" id="ARBA00022833"/>
    </source>
</evidence>
<evidence type="ECO:0000256" key="8">
    <source>
        <dbReference type="ARBA" id="ARBA00022840"/>
    </source>
</evidence>
<dbReference type="EC" id="6.1.1.3" evidence="13"/>
<dbReference type="GO" id="GO:0004829">
    <property type="term" value="F:threonine-tRNA ligase activity"/>
    <property type="evidence" value="ECO:0007669"/>
    <property type="project" value="UniProtKB-UniRule"/>
</dbReference>
<comment type="subcellular location">
    <subcellularLocation>
        <location evidence="13">Cytoplasm</location>
    </subcellularLocation>
</comment>
<evidence type="ECO:0000313" key="15">
    <source>
        <dbReference type="EMBL" id="PJE58441.1"/>
    </source>
</evidence>
<evidence type="ECO:0000256" key="3">
    <source>
        <dbReference type="ARBA" id="ARBA00022555"/>
    </source>
</evidence>
<gene>
    <name evidence="13" type="primary">thrS</name>
    <name evidence="15" type="ORF">COU81_00800</name>
</gene>
<evidence type="ECO:0000259" key="14">
    <source>
        <dbReference type="PROSITE" id="PS50862"/>
    </source>
</evidence>
<evidence type="ECO:0000256" key="1">
    <source>
        <dbReference type="ARBA" id="ARBA00008226"/>
    </source>
</evidence>
<dbReference type="PROSITE" id="PS50862">
    <property type="entry name" value="AA_TRNA_LIGASE_II"/>
    <property type="match status" value="1"/>
</dbReference>
<sequence length="589" mass="68188">MSKKIEPNELEIKRHSLAHIMASVIEEMFPDAKFAIGPTIEDGFYYDFDLPRTLIPEDLPLIEEKMLALIKKNIPFEKIEVKIDDAIETAKKVGQNYKAELLEQIKSEGEKSVSFYKTDKFVDLCRGPHIASTGKINPRSFKLISIAGAYWRGDEKNKMLQRIYGVAFQNKEELKGYIAQQAEAEKRDHRKIGKELGLFMFSEEIGKGLPLWLPKGAFIRKKLEDYMYETEKANGYDFVYTPVLANENLYKKSGHLSHYKDDMYAPIEIENEKYYLKPMNCPHHHIMYASTNRSYNDLPIRYADFSPIHRHERSGALTGLIRTRSFSQNDAHIYCSKQDVEKEISKVLDMFKKVYNDFHIKNYWFRLSLPNFNDKEKYGDITNKALWEKSANYARKALEKSGEKFDEISGEAAFYGPKIDVQIKNVMGKKDTIATAQVDFYMPTKFDLNFINEKGEKERPFIIHRAIMGSFDRFFAFLVEQTSGHFPIWLSPIQVQIIPVSDKHEDYAKKITNELTESNILVEATKGNETLGKRIRAGQLQKIPYLIIVGDKEINAKSIAVRHREKGDMGSITIDEFIKLVQDEIKQKK</sequence>
<dbReference type="SMART" id="SM00863">
    <property type="entry name" value="tRNA_SAD"/>
    <property type="match status" value="1"/>
</dbReference>
<keyword evidence="4 13" id="KW-0436">Ligase</keyword>
<protein>
    <recommendedName>
        <fullName evidence="13">Threonine--tRNA ligase</fullName>
        <ecNumber evidence="13">6.1.1.3</ecNumber>
    </recommendedName>
    <alternativeName>
        <fullName evidence="13">Threonyl-tRNA synthetase</fullName>
        <shortName evidence="13">ThrRS</shortName>
    </alternativeName>
</protein>
<evidence type="ECO:0000256" key="12">
    <source>
        <dbReference type="ARBA" id="ARBA00049515"/>
    </source>
</evidence>
<dbReference type="Pfam" id="PF00587">
    <property type="entry name" value="tRNA-synt_2b"/>
    <property type="match status" value="1"/>
</dbReference>
<evidence type="ECO:0000313" key="16">
    <source>
        <dbReference type="Proteomes" id="UP000231450"/>
    </source>
</evidence>